<dbReference type="EMBL" id="LAZR01005956">
    <property type="protein sequence ID" value="KKM95839.1"/>
    <property type="molecule type" value="Genomic_DNA"/>
</dbReference>
<protein>
    <submittedName>
        <fullName evidence="1">Uncharacterized protein</fullName>
    </submittedName>
</protein>
<name>A0A0F9LLE1_9ZZZZ</name>
<proteinExistence type="predicted"/>
<comment type="caution">
    <text evidence="1">The sequence shown here is derived from an EMBL/GenBank/DDBJ whole genome shotgun (WGS) entry which is preliminary data.</text>
</comment>
<sequence length="82" mass="9723">MDNDSRSRLQFMLSHFSELVDLYPQAHKALRFMESRVIEVNEALNVKQCKQCGKAFLQKGYTQRTLFCCSKCKDIWHNHNKK</sequence>
<organism evidence="1">
    <name type="scientific">marine sediment metagenome</name>
    <dbReference type="NCBI Taxonomy" id="412755"/>
    <lineage>
        <taxon>unclassified sequences</taxon>
        <taxon>metagenomes</taxon>
        <taxon>ecological metagenomes</taxon>
    </lineage>
</organism>
<reference evidence="1" key="1">
    <citation type="journal article" date="2015" name="Nature">
        <title>Complex archaea that bridge the gap between prokaryotes and eukaryotes.</title>
        <authorList>
            <person name="Spang A."/>
            <person name="Saw J.H."/>
            <person name="Jorgensen S.L."/>
            <person name="Zaremba-Niedzwiedzka K."/>
            <person name="Martijn J."/>
            <person name="Lind A.E."/>
            <person name="van Eijk R."/>
            <person name="Schleper C."/>
            <person name="Guy L."/>
            <person name="Ettema T.J."/>
        </authorList>
    </citation>
    <scope>NUCLEOTIDE SEQUENCE</scope>
</reference>
<evidence type="ECO:0000313" key="1">
    <source>
        <dbReference type="EMBL" id="KKM95839.1"/>
    </source>
</evidence>
<dbReference type="AlphaFoldDB" id="A0A0F9LLE1"/>
<accession>A0A0F9LLE1</accession>
<gene>
    <name evidence="1" type="ORF">LCGC14_1184090</name>
</gene>